<dbReference type="PANTHER" id="PTHR47331:SF2">
    <property type="match status" value="1"/>
</dbReference>
<protein>
    <recommendedName>
        <fullName evidence="1">Integrase zinc-binding domain-containing protein</fullName>
    </recommendedName>
</protein>
<dbReference type="Gene3D" id="1.10.340.70">
    <property type="match status" value="1"/>
</dbReference>
<dbReference type="InterPro" id="IPR041588">
    <property type="entry name" value="Integrase_H2C2"/>
</dbReference>
<dbReference type="AlphaFoldDB" id="A0A4Y2CSM5"/>
<evidence type="ECO:0000259" key="1">
    <source>
        <dbReference type="Pfam" id="PF17921"/>
    </source>
</evidence>
<organism evidence="2 3">
    <name type="scientific">Araneus ventricosus</name>
    <name type="common">Orbweaver spider</name>
    <name type="synonym">Epeira ventricosa</name>
    <dbReference type="NCBI Taxonomy" id="182803"/>
    <lineage>
        <taxon>Eukaryota</taxon>
        <taxon>Metazoa</taxon>
        <taxon>Ecdysozoa</taxon>
        <taxon>Arthropoda</taxon>
        <taxon>Chelicerata</taxon>
        <taxon>Arachnida</taxon>
        <taxon>Araneae</taxon>
        <taxon>Araneomorphae</taxon>
        <taxon>Entelegynae</taxon>
        <taxon>Araneoidea</taxon>
        <taxon>Araneidae</taxon>
        <taxon>Araneus</taxon>
    </lineage>
</organism>
<proteinExistence type="predicted"/>
<reference evidence="2 3" key="1">
    <citation type="journal article" date="2019" name="Sci. Rep.">
        <title>Orb-weaving spider Araneus ventricosus genome elucidates the spidroin gene catalogue.</title>
        <authorList>
            <person name="Kono N."/>
            <person name="Nakamura H."/>
            <person name="Ohtoshi R."/>
            <person name="Moran D.A.P."/>
            <person name="Shinohara A."/>
            <person name="Yoshida Y."/>
            <person name="Fujiwara M."/>
            <person name="Mori M."/>
            <person name="Tomita M."/>
            <person name="Arakawa K."/>
        </authorList>
    </citation>
    <scope>NUCLEOTIDE SEQUENCE [LARGE SCALE GENOMIC DNA]</scope>
</reference>
<dbReference type="Gene3D" id="3.30.420.10">
    <property type="entry name" value="Ribonuclease H-like superfamily/Ribonuclease H"/>
    <property type="match status" value="1"/>
</dbReference>
<feature type="domain" description="Integrase zinc-binding" evidence="1">
    <location>
        <begin position="13"/>
        <end position="63"/>
    </location>
</feature>
<evidence type="ECO:0000313" key="3">
    <source>
        <dbReference type="Proteomes" id="UP000499080"/>
    </source>
</evidence>
<dbReference type="EMBL" id="BGPR01000235">
    <property type="protein sequence ID" value="GBM06874.1"/>
    <property type="molecule type" value="Genomic_DNA"/>
</dbReference>
<name>A0A4Y2CSM5_ARAVE</name>
<comment type="caution">
    <text evidence="2">The sequence shown here is derived from an EMBL/GenBank/DDBJ whole genome shotgun (WGS) entry which is preliminary data.</text>
</comment>
<dbReference type="OrthoDB" id="6425284at2759"/>
<accession>A0A4Y2CSM5</accession>
<dbReference type="GO" id="GO:0003676">
    <property type="term" value="F:nucleic acid binding"/>
    <property type="evidence" value="ECO:0007669"/>
    <property type="project" value="InterPro"/>
</dbReference>
<dbReference type="InterPro" id="IPR036397">
    <property type="entry name" value="RNaseH_sf"/>
</dbReference>
<dbReference type="Pfam" id="PF17921">
    <property type="entry name" value="Integrase_H2C2"/>
    <property type="match status" value="1"/>
</dbReference>
<evidence type="ECO:0000313" key="2">
    <source>
        <dbReference type="EMBL" id="GBM06874.1"/>
    </source>
</evidence>
<keyword evidence="3" id="KW-1185">Reference proteome</keyword>
<gene>
    <name evidence="2" type="ORF">AVEN_147819_1</name>
</gene>
<dbReference type="Proteomes" id="UP000499080">
    <property type="component" value="Unassembled WGS sequence"/>
</dbReference>
<dbReference type="PANTHER" id="PTHR47331">
    <property type="entry name" value="PHD-TYPE DOMAIN-CONTAINING PROTEIN"/>
    <property type="match status" value="1"/>
</dbReference>
<sequence>MCPIVLPGHPILERLIFHTHRSLIQAGVLTTLTQLRDRFWIPKGRKVARSVLRRCVQCKKLNSENVNPDPAPLPPERLQRVAAFQIAGADLAGPLFLHEGNKAWIVLFTCAVYRAIHLELFASLSTETFMQTLRRFWARRGRGCILILVRTLQELQML</sequence>